<dbReference type="PANTHER" id="PTHR30427">
    <property type="entry name" value="TRANSCRIPTIONAL ACTIVATOR PROTEIN LYSR"/>
    <property type="match status" value="1"/>
</dbReference>
<dbReference type="AlphaFoldDB" id="A0A381UHH6"/>
<dbReference type="InterPro" id="IPR005119">
    <property type="entry name" value="LysR_subst-bd"/>
</dbReference>
<evidence type="ECO:0000256" key="4">
    <source>
        <dbReference type="ARBA" id="ARBA00023163"/>
    </source>
</evidence>
<evidence type="ECO:0000256" key="2">
    <source>
        <dbReference type="ARBA" id="ARBA00023015"/>
    </source>
</evidence>
<dbReference type="InterPro" id="IPR036390">
    <property type="entry name" value="WH_DNA-bd_sf"/>
</dbReference>
<dbReference type="InterPro" id="IPR036388">
    <property type="entry name" value="WH-like_DNA-bd_sf"/>
</dbReference>
<feature type="domain" description="HTH lysR-type" evidence="5">
    <location>
        <begin position="1"/>
        <end position="58"/>
    </location>
</feature>
<evidence type="ECO:0000313" key="6">
    <source>
        <dbReference type="EMBL" id="SVA27625.1"/>
    </source>
</evidence>
<name>A0A381UHH6_9ZZZZ</name>
<dbReference type="GO" id="GO:0003700">
    <property type="term" value="F:DNA-binding transcription factor activity"/>
    <property type="evidence" value="ECO:0007669"/>
    <property type="project" value="InterPro"/>
</dbReference>
<evidence type="ECO:0000256" key="1">
    <source>
        <dbReference type="ARBA" id="ARBA00009437"/>
    </source>
</evidence>
<comment type="similarity">
    <text evidence="1">Belongs to the LysR transcriptional regulatory family.</text>
</comment>
<evidence type="ECO:0000259" key="5">
    <source>
        <dbReference type="PROSITE" id="PS50931"/>
    </source>
</evidence>
<sequence length="286" mass="32379">MRLRHVEVFNNVYKTGSVTAAAKLLNVSQPSVSKVLAHAEQQIGFPLFERIKRRLIATPEADILYRHTAVMEGVLTDINEISESLADIPVDRLRVACTPSLGIDFLPKAIANFKLKNPNVNFEISSNHYQEIRKNISDTLLDLAIAQDQTEDEEIGIINLAKGKFVILEPKNNQDKNNKSLPFIKLSFKSPLGKKIDQYMLKNKLHLESTITSDNYQMAASLVNNGFGYTILDEYTAKTSRLPNSKITELSPKLEFNINLMFLKNVAFSISTKQFIEFLSDFHYKL</sequence>
<gene>
    <name evidence="6" type="ORF">METZ01_LOCUS80479</name>
</gene>
<dbReference type="PANTHER" id="PTHR30427:SF1">
    <property type="entry name" value="TRANSCRIPTIONAL ACTIVATOR PROTEIN LYSR"/>
    <property type="match status" value="1"/>
</dbReference>
<dbReference type="SUPFAM" id="SSF46785">
    <property type="entry name" value="Winged helix' DNA-binding domain"/>
    <property type="match status" value="1"/>
</dbReference>
<keyword evidence="4" id="KW-0804">Transcription</keyword>
<dbReference type="GO" id="GO:0009089">
    <property type="term" value="P:lysine biosynthetic process via diaminopimelate"/>
    <property type="evidence" value="ECO:0007669"/>
    <property type="project" value="TreeGrafter"/>
</dbReference>
<dbReference type="SUPFAM" id="SSF53850">
    <property type="entry name" value="Periplasmic binding protein-like II"/>
    <property type="match status" value="1"/>
</dbReference>
<dbReference type="PROSITE" id="PS50931">
    <property type="entry name" value="HTH_LYSR"/>
    <property type="match status" value="1"/>
</dbReference>
<protein>
    <recommendedName>
        <fullName evidence="5">HTH lysR-type domain-containing protein</fullName>
    </recommendedName>
</protein>
<reference evidence="6" key="1">
    <citation type="submission" date="2018-05" db="EMBL/GenBank/DDBJ databases">
        <authorList>
            <person name="Lanie J.A."/>
            <person name="Ng W.-L."/>
            <person name="Kazmierczak K.M."/>
            <person name="Andrzejewski T.M."/>
            <person name="Davidsen T.M."/>
            <person name="Wayne K.J."/>
            <person name="Tettelin H."/>
            <person name="Glass J.I."/>
            <person name="Rusch D."/>
            <person name="Podicherti R."/>
            <person name="Tsui H.-C.T."/>
            <person name="Winkler M.E."/>
        </authorList>
    </citation>
    <scope>NUCLEOTIDE SEQUENCE</scope>
</reference>
<dbReference type="Gene3D" id="1.10.10.10">
    <property type="entry name" value="Winged helix-like DNA-binding domain superfamily/Winged helix DNA-binding domain"/>
    <property type="match status" value="1"/>
</dbReference>
<accession>A0A381UHH6</accession>
<evidence type="ECO:0000256" key="3">
    <source>
        <dbReference type="ARBA" id="ARBA00023125"/>
    </source>
</evidence>
<dbReference type="EMBL" id="UINC01006453">
    <property type="protein sequence ID" value="SVA27625.1"/>
    <property type="molecule type" value="Genomic_DNA"/>
</dbReference>
<dbReference type="Pfam" id="PF00126">
    <property type="entry name" value="HTH_1"/>
    <property type="match status" value="1"/>
</dbReference>
<organism evidence="6">
    <name type="scientific">marine metagenome</name>
    <dbReference type="NCBI Taxonomy" id="408172"/>
    <lineage>
        <taxon>unclassified sequences</taxon>
        <taxon>metagenomes</taxon>
        <taxon>ecological metagenomes</taxon>
    </lineage>
</organism>
<dbReference type="GO" id="GO:0010628">
    <property type="term" value="P:positive regulation of gene expression"/>
    <property type="evidence" value="ECO:0007669"/>
    <property type="project" value="TreeGrafter"/>
</dbReference>
<proteinExistence type="inferred from homology"/>
<keyword evidence="2" id="KW-0805">Transcription regulation</keyword>
<dbReference type="Pfam" id="PF03466">
    <property type="entry name" value="LysR_substrate"/>
    <property type="match status" value="1"/>
</dbReference>
<dbReference type="InterPro" id="IPR000847">
    <property type="entry name" value="LysR_HTH_N"/>
</dbReference>
<dbReference type="PRINTS" id="PR00039">
    <property type="entry name" value="HTHLYSR"/>
</dbReference>
<dbReference type="Gene3D" id="3.40.190.290">
    <property type="match status" value="1"/>
</dbReference>
<keyword evidence="3" id="KW-0238">DNA-binding</keyword>
<dbReference type="GO" id="GO:0043565">
    <property type="term" value="F:sequence-specific DNA binding"/>
    <property type="evidence" value="ECO:0007669"/>
    <property type="project" value="TreeGrafter"/>
</dbReference>